<sequence>MAAKFKAIALDAVDHQGLADWWCTVLGYRRKDDLHGVTDRPEHWPVPIVDPEGSGPAIWVNPVPDRAGGTTSGMHLDVIGDRAELLDLGATLVRAADSEIEWDVLADPEGNRFCVFAP</sequence>
<dbReference type="PANTHER" id="PTHR35908">
    <property type="entry name" value="HYPOTHETICAL FUSION PROTEIN"/>
    <property type="match status" value="1"/>
</dbReference>
<dbReference type="InterPro" id="IPR041581">
    <property type="entry name" value="Glyoxalase_6"/>
</dbReference>
<dbReference type="SUPFAM" id="SSF54593">
    <property type="entry name" value="Glyoxalase/Bleomycin resistance protein/Dihydroxybiphenyl dioxygenase"/>
    <property type="match status" value="1"/>
</dbReference>
<protein>
    <recommendedName>
        <fullName evidence="1">Glyoxalase-like domain-containing protein</fullName>
    </recommendedName>
</protein>
<evidence type="ECO:0000259" key="1">
    <source>
        <dbReference type="Pfam" id="PF18029"/>
    </source>
</evidence>
<dbReference type="Pfam" id="PF18029">
    <property type="entry name" value="Glyoxalase_6"/>
    <property type="match status" value="1"/>
</dbReference>
<accession>A0A2T0GXK2</accession>
<dbReference type="AlphaFoldDB" id="A0A2T0GXK2"/>
<dbReference type="Gene3D" id="3.10.180.10">
    <property type="entry name" value="2,3-Dihydroxybiphenyl 1,2-Dioxygenase, domain 1"/>
    <property type="match status" value="1"/>
</dbReference>
<name>A0A2T0GXK2_ACTMO</name>
<evidence type="ECO:0000313" key="3">
    <source>
        <dbReference type="Proteomes" id="UP000239352"/>
    </source>
</evidence>
<dbReference type="EMBL" id="PVSR01000009">
    <property type="protein sequence ID" value="PRW63849.1"/>
    <property type="molecule type" value="Genomic_DNA"/>
</dbReference>
<dbReference type="PANTHER" id="PTHR35908:SF1">
    <property type="entry name" value="CONSERVED PROTEIN"/>
    <property type="match status" value="1"/>
</dbReference>
<dbReference type="RefSeq" id="WP_106113426.1">
    <property type="nucleotide sequence ID" value="NZ_PVSR01000009.1"/>
</dbReference>
<comment type="caution">
    <text evidence="2">The sequence shown here is derived from an EMBL/GenBank/DDBJ whole genome shotgun (WGS) entry which is preliminary data.</text>
</comment>
<reference evidence="2 3" key="1">
    <citation type="submission" date="2018-03" db="EMBL/GenBank/DDBJ databases">
        <title>Actinopolyspora mortivallis from Sahara, screening for active biomolecules.</title>
        <authorList>
            <person name="Selama O."/>
            <person name="Wellington E.M.H."/>
            <person name="Hacene H."/>
        </authorList>
    </citation>
    <scope>NUCLEOTIDE SEQUENCE [LARGE SCALE GENOMIC DNA]</scope>
    <source>
        <strain evidence="2 3">M5A</strain>
    </source>
</reference>
<dbReference type="InParanoid" id="A0A2T0GXK2"/>
<feature type="domain" description="Glyoxalase-like" evidence="1">
    <location>
        <begin position="8"/>
        <end position="116"/>
    </location>
</feature>
<dbReference type="InterPro" id="IPR029068">
    <property type="entry name" value="Glyas_Bleomycin-R_OHBP_Dase"/>
</dbReference>
<dbReference type="Proteomes" id="UP000239352">
    <property type="component" value="Unassembled WGS sequence"/>
</dbReference>
<organism evidence="2 3">
    <name type="scientific">Actinopolyspora mortivallis</name>
    <dbReference type="NCBI Taxonomy" id="33906"/>
    <lineage>
        <taxon>Bacteria</taxon>
        <taxon>Bacillati</taxon>
        <taxon>Actinomycetota</taxon>
        <taxon>Actinomycetes</taxon>
        <taxon>Actinopolysporales</taxon>
        <taxon>Actinopolysporaceae</taxon>
        <taxon>Actinopolyspora</taxon>
    </lineage>
</organism>
<keyword evidence="3" id="KW-1185">Reference proteome</keyword>
<proteinExistence type="predicted"/>
<evidence type="ECO:0000313" key="2">
    <source>
        <dbReference type="EMBL" id="PRW63849.1"/>
    </source>
</evidence>
<gene>
    <name evidence="2" type="ORF">CEP50_08565</name>
</gene>